<evidence type="ECO:0000256" key="5">
    <source>
        <dbReference type="ARBA" id="ARBA00022764"/>
    </source>
</evidence>
<dbReference type="InterPro" id="IPR031811">
    <property type="entry name" value="ALGX/ALGJ_SGNH-like"/>
</dbReference>
<dbReference type="Pfam" id="PF16822">
    <property type="entry name" value="ALGX"/>
    <property type="match status" value="2"/>
</dbReference>
<comment type="pathway">
    <text evidence="2">Glycan biosynthesis; alginate biosynthesis.</text>
</comment>
<feature type="region of interest" description="Disordered" evidence="7">
    <location>
        <begin position="568"/>
        <end position="596"/>
    </location>
</feature>
<evidence type="ECO:0000256" key="8">
    <source>
        <dbReference type="SAM" id="Phobius"/>
    </source>
</evidence>
<evidence type="ECO:0000313" key="10">
    <source>
        <dbReference type="EMBL" id="QXE90904.1"/>
    </source>
</evidence>
<dbReference type="Proteomes" id="UP000683559">
    <property type="component" value="Chromosome"/>
</dbReference>
<keyword evidence="4" id="KW-0732">Signal</keyword>
<evidence type="ECO:0000256" key="7">
    <source>
        <dbReference type="SAM" id="MobiDB-lite"/>
    </source>
</evidence>
<evidence type="ECO:0000256" key="6">
    <source>
        <dbReference type="ARBA" id="ARBA00022841"/>
    </source>
</evidence>
<evidence type="ECO:0000256" key="2">
    <source>
        <dbReference type="ARBA" id="ARBA00005182"/>
    </source>
</evidence>
<feature type="compositionally biased region" description="Pro residues" evidence="7">
    <location>
        <begin position="574"/>
        <end position="584"/>
    </location>
</feature>
<feature type="domain" description="AlgX/AlgJ SGNH hydrolase-like" evidence="9">
    <location>
        <begin position="623"/>
        <end position="832"/>
    </location>
</feature>
<dbReference type="CDD" id="cd14439">
    <property type="entry name" value="AlgX_N_like"/>
    <property type="match status" value="1"/>
</dbReference>
<keyword evidence="5" id="KW-0574">Periplasm</keyword>
<keyword evidence="3" id="KW-0808">Transferase</keyword>
<keyword evidence="8" id="KW-1133">Transmembrane helix</keyword>
<organism evidence="10 11">
    <name type="scientific">Geomonas subterranea</name>
    <dbReference type="NCBI Taxonomy" id="2847989"/>
    <lineage>
        <taxon>Bacteria</taxon>
        <taxon>Pseudomonadati</taxon>
        <taxon>Thermodesulfobacteriota</taxon>
        <taxon>Desulfuromonadia</taxon>
        <taxon>Geobacterales</taxon>
        <taxon>Geobacteraceae</taxon>
        <taxon>Geomonas</taxon>
    </lineage>
</organism>
<keyword evidence="11" id="KW-1185">Reference proteome</keyword>
<gene>
    <name evidence="10" type="ORF">KP001_21435</name>
</gene>
<evidence type="ECO:0000313" key="11">
    <source>
        <dbReference type="Proteomes" id="UP000683559"/>
    </source>
</evidence>
<accession>A0ABX8LHF9</accession>
<evidence type="ECO:0000259" key="9">
    <source>
        <dbReference type="Pfam" id="PF16822"/>
    </source>
</evidence>
<dbReference type="RefSeq" id="WP_217287498.1">
    <property type="nucleotide sequence ID" value="NZ_CP077683.1"/>
</dbReference>
<keyword evidence="8" id="KW-0472">Membrane</keyword>
<feature type="domain" description="AlgX/AlgJ SGNH hydrolase-like" evidence="9">
    <location>
        <begin position="126"/>
        <end position="406"/>
    </location>
</feature>
<evidence type="ECO:0000256" key="4">
    <source>
        <dbReference type="ARBA" id="ARBA00022729"/>
    </source>
</evidence>
<proteinExistence type="predicted"/>
<evidence type="ECO:0000256" key="3">
    <source>
        <dbReference type="ARBA" id="ARBA00022679"/>
    </source>
</evidence>
<name>A0ABX8LHF9_9BACT</name>
<feature type="transmembrane region" description="Helical" evidence="8">
    <location>
        <begin position="21"/>
        <end position="38"/>
    </location>
</feature>
<sequence>MSMKNAGTGIESTEASGAVKWFLLIALICTIAVVPVAQCVLENSPLSKSFAAFTYDDQSSDLKALRAKESGLGYAFEVSRLINEKTMANARKFESSLEEESWLLSAAGPAIEKVLIGTLGAGSRDVYCGREGWLFFRPTIDYLTGAPFLDPAALKVRREVQPDPVKAIVDFKKQLARRGIELVVLPSPAKASIYPEYFSSRYIRTAAPLQNPSFPEFVRRLEAQGVHVFDPAPLLFEAKGKEALFLKRDTHWTPAGSEMVAQHLAVYLQEKRLLPQGAPVAYTRVASSAENRGDLAAMLKTAADYDKQRVALHQVRLADSTPWSASRNADILFLGDSYANIFSLDGMGWGTGSGLVEQLSFQLKRPVDAILINDKGSFSTRQQLSKELRRGEDRLAGKKVVVYEFAARELALGDWKMIDLAVVKRPQAPLTAAVQQAVETAKAAPNGLQLEGVIEEITRPPRPGSTAYKDAVIAMHLKQVTAGGKPFAASQIVVFAWGMRNDTVTPATRYHRGERVSLKLRPWAQVEKKYGGYQRIELQNEATMLLDIFWLAQPDDAVVPASTAAKPAAAPIPKTVPPAPPAPEPARHQEPASSPQLTAADANALFQKRVAEINAAKDEGRSVAGLDGWLFSRQELNHIAKGQFWGDAAQTTSLAGKSDSRDPLAAILDFKQQLDRAGIELIVVPVPAKAHVYPDKLVQGITPQVGRLDTAHQQFLQLLGNAGVDYLDLTKLFIDARKSGSSTLFLQKDTHWSPAGIAAVARALKEKIASRPWYQGLEKQQFTRSKENVQVTGDLAEGTNAAAETVTVSRVSPAPQPDRNSPIVLLGDSHTLIFHSGGDMHAKDAGLLDNLAFELGVRLDLIGVRGSGATPARVELARRKDNMAGKKLAIWCFTVREYTESQTGWRKVPVIRP</sequence>
<protein>
    <recommendedName>
        <fullName evidence="9">AlgX/AlgJ SGNH hydrolase-like domain-containing protein</fullName>
    </recommendedName>
</protein>
<dbReference type="EMBL" id="CP077683">
    <property type="protein sequence ID" value="QXE90904.1"/>
    <property type="molecule type" value="Genomic_DNA"/>
</dbReference>
<keyword evidence="6" id="KW-0016">Alginate biosynthesis</keyword>
<reference evidence="10 11" key="1">
    <citation type="submission" date="2021-06" db="EMBL/GenBank/DDBJ databases">
        <title>Gemonas diversity in paddy soil.</title>
        <authorList>
            <person name="Liu G."/>
        </authorList>
    </citation>
    <scope>NUCLEOTIDE SEQUENCE [LARGE SCALE GENOMIC DNA]</scope>
    <source>
        <strain evidence="10 11">RG2</strain>
    </source>
</reference>
<keyword evidence="8" id="KW-0812">Transmembrane</keyword>
<comment type="subcellular location">
    <subcellularLocation>
        <location evidence="1">Periplasm</location>
    </subcellularLocation>
</comment>
<evidence type="ECO:0000256" key="1">
    <source>
        <dbReference type="ARBA" id="ARBA00004418"/>
    </source>
</evidence>